<sequence>MSQGRPPLRTIQRTFAVLDVLWTVDGAGPTEVAEQMDLPKSTVYEYLRALASTGYVVQADGKYRISYKFLSMGGRMRQRNRLFQIAKPELRKVAMETGELVNLNIEERSKSIIVHQEEGDQSLNLGTYPGMETPLHSHAAGKVLLAHLPEDVLERILDGHLEQVTDETITDPATLRTELDQIRDQGYAVDWDQQVPGMGVVSVPILIDGRLFGSIGVVCPTGRLEDTSYQNDLVRKIRETANTITVNYKYGN</sequence>
<dbReference type="Gene3D" id="1.10.10.10">
    <property type="entry name" value="Winged helix-like DNA-binding domain superfamily/Winged helix DNA-binding domain"/>
    <property type="match status" value="1"/>
</dbReference>
<dbReference type="InterPro" id="IPR005471">
    <property type="entry name" value="Tscrpt_reg_IclR_N"/>
</dbReference>
<dbReference type="RefSeq" id="WP_074854868.1">
    <property type="nucleotide sequence ID" value="NZ_FOIS01000005.1"/>
</dbReference>
<name>A0A1I0QTB7_9EURY</name>
<dbReference type="InterPro" id="IPR050707">
    <property type="entry name" value="HTH_MetabolicPath_Reg"/>
</dbReference>
<evidence type="ECO:0000259" key="4">
    <source>
        <dbReference type="PROSITE" id="PS51077"/>
    </source>
</evidence>
<dbReference type="SUPFAM" id="SSF46785">
    <property type="entry name" value="Winged helix' DNA-binding domain"/>
    <property type="match status" value="1"/>
</dbReference>
<reference evidence="7" key="1">
    <citation type="submission" date="2016-10" db="EMBL/GenBank/DDBJ databases">
        <authorList>
            <person name="Varghese N."/>
        </authorList>
    </citation>
    <scope>NUCLEOTIDE SEQUENCE [LARGE SCALE GENOMIC DNA]</scope>
    <source>
        <strain evidence="7">CGMCC 1.12284</strain>
    </source>
</reference>
<dbReference type="GO" id="GO:0003700">
    <property type="term" value="F:DNA-binding transcription factor activity"/>
    <property type="evidence" value="ECO:0007669"/>
    <property type="project" value="TreeGrafter"/>
</dbReference>
<keyword evidence="3" id="KW-0804">Transcription</keyword>
<evidence type="ECO:0000313" key="6">
    <source>
        <dbReference type="EMBL" id="SEW30876.1"/>
    </source>
</evidence>
<keyword evidence="2" id="KW-0238">DNA-binding</keyword>
<dbReference type="Pfam" id="PF09339">
    <property type="entry name" value="HTH_IclR"/>
    <property type="match status" value="1"/>
</dbReference>
<dbReference type="OrthoDB" id="14763at2157"/>
<dbReference type="Pfam" id="PF01614">
    <property type="entry name" value="IclR_C"/>
    <property type="match status" value="1"/>
</dbReference>
<protein>
    <submittedName>
        <fullName evidence="6">Transcriptional regulator, IclR family</fullName>
    </submittedName>
</protein>
<dbReference type="AlphaFoldDB" id="A0A1I0QTB7"/>
<proteinExistence type="predicted"/>
<organism evidence="6 7">
    <name type="scientific">Natrinema salifodinae</name>
    <dbReference type="NCBI Taxonomy" id="1202768"/>
    <lineage>
        <taxon>Archaea</taxon>
        <taxon>Methanobacteriati</taxon>
        <taxon>Methanobacteriota</taxon>
        <taxon>Stenosarchaea group</taxon>
        <taxon>Halobacteria</taxon>
        <taxon>Halobacteriales</taxon>
        <taxon>Natrialbaceae</taxon>
        <taxon>Natrinema</taxon>
    </lineage>
</organism>
<evidence type="ECO:0000259" key="5">
    <source>
        <dbReference type="PROSITE" id="PS51078"/>
    </source>
</evidence>
<dbReference type="InterPro" id="IPR036390">
    <property type="entry name" value="WH_DNA-bd_sf"/>
</dbReference>
<feature type="domain" description="IclR-ED" evidence="5">
    <location>
        <begin position="68"/>
        <end position="250"/>
    </location>
</feature>
<evidence type="ECO:0000313" key="7">
    <source>
        <dbReference type="Proteomes" id="UP000183275"/>
    </source>
</evidence>
<dbReference type="InterPro" id="IPR036388">
    <property type="entry name" value="WH-like_DNA-bd_sf"/>
</dbReference>
<dbReference type="GO" id="GO:0003677">
    <property type="term" value="F:DNA binding"/>
    <property type="evidence" value="ECO:0007669"/>
    <property type="project" value="UniProtKB-KW"/>
</dbReference>
<dbReference type="PROSITE" id="PS51077">
    <property type="entry name" value="HTH_ICLR"/>
    <property type="match status" value="1"/>
</dbReference>
<keyword evidence="1" id="KW-0805">Transcription regulation</keyword>
<dbReference type="STRING" id="1202768.SAMN05216285_3916"/>
<dbReference type="Proteomes" id="UP000183275">
    <property type="component" value="Unassembled WGS sequence"/>
</dbReference>
<dbReference type="SUPFAM" id="SSF55781">
    <property type="entry name" value="GAF domain-like"/>
    <property type="match status" value="1"/>
</dbReference>
<dbReference type="PANTHER" id="PTHR30136">
    <property type="entry name" value="HELIX-TURN-HELIX TRANSCRIPTIONAL REGULATOR, ICLR FAMILY"/>
    <property type="match status" value="1"/>
</dbReference>
<dbReference type="GO" id="GO:0045892">
    <property type="term" value="P:negative regulation of DNA-templated transcription"/>
    <property type="evidence" value="ECO:0007669"/>
    <property type="project" value="TreeGrafter"/>
</dbReference>
<evidence type="ECO:0000256" key="2">
    <source>
        <dbReference type="ARBA" id="ARBA00023125"/>
    </source>
</evidence>
<evidence type="ECO:0000256" key="3">
    <source>
        <dbReference type="ARBA" id="ARBA00023163"/>
    </source>
</evidence>
<dbReference type="PANTHER" id="PTHR30136:SF35">
    <property type="entry name" value="HTH-TYPE TRANSCRIPTIONAL REGULATOR RV1719"/>
    <property type="match status" value="1"/>
</dbReference>
<dbReference type="InterPro" id="IPR029016">
    <property type="entry name" value="GAF-like_dom_sf"/>
</dbReference>
<evidence type="ECO:0000256" key="1">
    <source>
        <dbReference type="ARBA" id="ARBA00023015"/>
    </source>
</evidence>
<dbReference type="PROSITE" id="PS51078">
    <property type="entry name" value="ICLR_ED"/>
    <property type="match status" value="1"/>
</dbReference>
<dbReference type="Gene3D" id="3.30.450.40">
    <property type="match status" value="1"/>
</dbReference>
<dbReference type="SMART" id="SM00346">
    <property type="entry name" value="HTH_ICLR"/>
    <property type="match status" value="1"/>
</dbReference>
<feature type="domain" description="HTH iclR-type" evidence="4">
    <location>
        <begin position="8"/>
        <end position="67"/>
    </location>
</feature>
<keyword evidence="7" id="KW-1185">Reference proteome</keyword>
<dbReference type="EMBL" id="FOIS01000005">
    <property type="protein sequence ID" value="SEW30876.1"/>
    <property type="molecule type" value="Genomic_DNA"/>
</dbReference>
<accession>A0A1I0QTB7</accession>
<dbReference type="InterPro" id="IPR014757">
    <property type="entry name" value="Tscrpt_reg_IclR_C"/>
</dbReference>
<gene>
    <name evidence="6" type="ORF">SAMN05216285_3916</name>
</gene>